<proteinExistence type="predicted"/>
<dbReference type="Proteomes" id="UP000265520">
    <property type="component" value="Unassembled WGS sequence"/>
</dbReference>
<dbReference type="AlphaFoldDB" id="A0A392S0Q8"/>
<reference evidence="1 2" key="1">
    <citation type="journal article" date="2018" name="Front. Plant Sci.">
        <title>Red Clover (Trifolium pratense) and Zigzag Clover (T. medium) - A Picture of Genomic Similarities and Differences.</title>
        <authorList>
            <person name="Dluhosova J."/>
            <person name="Istvanek J."/>
            <person name="Nedelnik J."/>
            <person name="Repkova J."/>
        </authorList>
    </citation>
    <scope>NUCLEOTIDE SEQUENCE [LARGE SCALE GENOMIC DNA]</scope>
    <source>
        <strain evidence="2">cv. 10/8</strain>
        <tissue evidence="1">Leaf</tissue>
    </source>
</reference>
<name>A0A392S0Q8_9FABA</name>
<accession>A0A392S0Q8</accession>
<dbReference type="EMBL" id="LXQA010302077">
    <property type="protein sequence ID" value="MCI42239.1"/>
    <property type="molecule type" value="Genomic_DNA"/>
</dbReference>
<evidence type="ECO:0000313" key="2">
    <source>
        <dbReference type="Proteomes" id="UP000265520"/>
    </source>
</evidence>
<feature type="non-terminal residue" evidence="1">
    <location>
        <position position="1"/>
    </location>
</feature>
<keyword evidence="2" id="KW-1185">Reference proteome</keyword>
<protein>
    <submittedName>
        <fullName evidence="1">Uncharacterized protein</fullName>
    </submittedName>
</protein>
<evidence type="ECO:0000313" key="1">
    <source>
        <dbReference type="EMBL" id="MCI42239.1"/>
    </source>
</evidence>
<comment type="caution">
    <text evidence="1">The sequence shown here is derived from an EMBL/GenBank/DDBJ whole genome shotgun (WGS) entry which is preliminary data.</text>
</comment>
<organism evidence="1 2">
    <name type="scientific">Trifolium medium</name>
    <dbReference type="NCBI Taxonomy" id="97028"/>
    <lineage>
        <taxon>Eukaryota</taxon>
        <taxon>Viridiplantae</taxon>
        <taxon>Streptophyta</taxon>
        <taxon>Embryophyta</taxon>
        <taxon>Tracheophyta</taxon>
        <taxon>Spermatophyta</taxon>
        <taxon>Magnoliopsida</taxon>
        <taxon>eudicotyledons</taxon>
        <taxon>Gunneridae</taxon>
        <taxon>Pentapetalae</taxon>
        <taxon>rosids</taxon>
        <taxon>fabids</taxon>
        <taxon>Fabales</taxon>
        <taxon>Fabaceae</taxon>
        <taxon>Papilionoideae</taxon>
        <taxon>50 kb inversion clade</taxon>
        <taxon>NPAAA clade</taxon>
        <taxon>Hologalegina</taxon>
        <taxon>IRL clade</taxon>
        <taxon>Trifolieae</taxon>
        <taxon>Trifolium</taxon>
    </lineage>
</organism>
<sequence length="57" mass="6011">RPVFPVNRFTGFPGSHRFNPVLSGSEAVQWTNGSALCSGPVLCPVHGRTGQTVRSGS</sequence>